<protein>
    <submittedName>
        <fullName evidence="2">Molybdopterin-guanine dinucleotide biosynthesis protein B</fullName>
    </submittedName>
</protein>
<dbReference type="CDD" id="cd03116">
    <property type="entry name" value="MobB"/>
    <property type="match status" value="1"/>
</dbReference>
<accession>A0A1G9M8L1</accession>
<dbReference type="GO" id="GO:0006777">
    <property type="term" value="P:Mo-molybdopterin cofactor biosynthetic process"/>
    <property type="evidence" value="ECO:0007669"/>
    <property type="project" value="InterPro"/>
</dbReference>
<gene>
    <name evidence="2" type="ORF">SAMN05192555_106153</name>
</gene>
<dbReference type="Gene3D" id="3.40.50.300">
    <property type="entry name" value="P-loop containing nucleotide triphosphate hydrolases"/>
    <property type="match status" value="1"/>
</dbReference>
<dbReference type="Proteomes" id="UP000199107">
    <property type="component" value="Unassembled WGS sequence"/>
</dbReference>
<feature type="domain" description="Molybdopterin-guanine dinucleotide biosynthesis protein B (MobB)" evidence="1">
    <location>
        <begin position="12"/>
        <end position="144"/>
    </location>
</feature>
<evidence type="ECO:0000313" key="3">
    <source>
        <dbReference type="Proteomes" id="UP000199107"/>
    </source>
</evidence>
<name>A0A1G9M8L1_9GAMM</name>
<dbReference type="OrthoDB" id="9804758at2"/>
<dbReference type="InterPro" id="IPR004435">
    <property type="entry name" value="MobB_dom"/>
</dbReference>
<dbReference type="RefSeq" id="WP_089658239.1">
    <property type="nucleotide sequence ID" value="NZ_FNGH01000006.1"/>
</dbReference>
<dbReference type="EMBL" id="FNGH01000006">
    <property type="protein sequence ID" value="SDL70610.1"/>
    <property type="molecule type" value="Genomic_DNA"/>
</dbReference>
<dbReference type="AlphaFoldDB" id="A0A1G9M8L1"/>
<keyword evidence="3" id="KW-1185">Reference proteome</keyword>
<sequence length="187" mass="20512">MTLTFDAQLPLLGIAAWSGTGKTTLLEALLPRLQACGIRPAVIKHAHHAFDIDQPGKDSYRLREAGAAPMLIASRARTALMFNTPDAGEPDLAQLLAQLAPLAPDLVLVEGFKAWPLPKLELHRAALGKPLLAHDDPWVRAVASPDALDLPAEVEGLDLDDHQRLCDWILAWQRDWPHQARPREVTS</sequence>
<dbReference type="InterPro" id="IPR052539">
    <property type="entry name" value="MGD_biosynthesis_adapter"/>
</dbReference>
<reference evidence="3" key="1">
    <citation type="submission" date="2016-10" db="EMBL/GenBank/DDBJ databases">
        <authorList>
            <person name="Varghese N."/>
            <person name="Submissions S."/>
        </authorList>
    </citation>
    <scope>NUCLEOTIDE SEQUENCE [LARGE SCALE GENOMIC DNA]</scope>
    <source>
        <strain evidence="3">AAP</strain>
    </source>
</reference>
<evidence type="ECO:0000313" key="2">
    <source>
        <dbReference type="EMBL" id="SDL70610.1"/>
    </source>
</evidence>
<dbReference type="InterPro" id="IPR027417">
    <property type="entry name" value="P-loop_NTPase"/>
</dbReference>
<dbReference type="GO" id="GO:0005525">
    <property type="term" value="F:GTP binding"/>
    <property type="evidence" value="ECO:0007669"/>
    <property type="project" value="InterPro"/>
</dbReference>
<dbReference type="STRING" id="48727.SAMN05192555_106153"/>
<proteinExistence type="predicted"/>
<dbReference type="PANTHER" id="PTHR40072:SF1">
    <property type="entry name" value="MOLYBDOPTERIN-GUANINE DINUCLEOTIDE BIOSYNTHESIS ADAPTER PROTEIN"/>
    <property type="match status" value="1"/>
</dbReference>
<evidence type="ECO:0000259" key="1">
    <source>
        <dbReference type="Pfam" id="PF03205"/>
    </source>
</evidence>
<organism evidence="2 3">
    <name type="scientific">Franzmannia pantelleriensis</name>
    <dbReference type="NCBI Taxonomy" id="48727"/>
    <lineage>
        <taxon>Bacteria</taxon>
        <taxon>Pseudomonadati</taxon>
        <taxon>Pseudomonadota</taxon>
        <taxon>Gammaproteobacteria</taxon>
        <taxon>Oceanospirillales</taxon>
        <taxon>Halomonadaceae</taxon>
        <taxon>Franzmannia</taxon>
    </lineage>
</organism>
<dbReference type="NCBIfam" id="TIGR00176">
    <property type="entry name" value="mobB"/>
    <property type="match status" value="1"/>
</dbReference>
<dbReference type="PANTHER" id="PTHR40072">
    <property type="entry name" value="MOLYBDOPTERIN-GUANINE DINUCLEOTIDE BIOSYNTHESIS ADAPTER PROTEIN-RELATED"/>
    <property type="match status" value="1"/>
</dbReference>
<dbReference type="SUPFAM" id="SSF52540">
    <property type="entry name" value="P-loop containing nucleoside triphosphate hydrolases"/>
    <property type="match status" value="1"/>
</dbReference>
<dbReference type="Pfam" id="PF03205">
    <property type="entry name" value="MobB"/>
    <property type="match status" value="1"/>
</dbReference>